<dbReference type="InterPro" id="IPR016066">
    <property type="entry name" value="A-D-PHexomutase_CS"/>
</dbReference>
<dbReference type="Gene3D" id="3.30.310.50">
    <property type="entry name" value="Alpha-D-phosphohexomutase, C-terminal domain"/>
    <property type="match status" value="1"/>
</dbReference>
<dbReference type="PANTHER" id="PTHR42946:SF1">
    <property type="entry name" value="PHOSPHOGLUCOMUTASE (ALPHA-D-GLUCOSE-1,6-BISPHOSPHATE-DEPENDENT)"/>
    <property type="match status" value="1"/>
</dbReference>
<evidence type="ECO:0000256" key="4">
    <source>
        <dbReference type="ARBA" id="ARBA00022723"/>
    </source>
</evidence>
<keyword evidence="4 7" id="KW-0479">Metal-binding</keyword>
<proteinExistence type="inferred from homology"/>
<protein>
    <submittedName>
        <fullName evidence="12">Phosphomannomutase</fullName>
    </submittedName>
</protein>
<keyword evidence="13" id="KW-1185">Reference proteome</keyword>
<feature type="domain" description="Alpha-D-phosphohexomutase alpha/beta/alpha" evidence="10">
    <location>
        <begin position="164"/>
        <end position="260"/>
    </location>
</feature>
<evidence type="ECO:0000256" key="1">
    <source>
        <dbReference type="ARBA" id="ARBA00001946"/>
    </source>
</evidence>
<dbReference type="InterPro" id="IPR005845">
    <property type="entry name" value="A-D-PHexomutase_a/b/a-II"/>
</dbReference>
<evidence type="ECO:0000259" key="9">
    <source>
        <dbReference type="Pfam" id="PF02878"/>
    </source>
</evidence>
<dbReference type="SUPFAM" id="SSF53738">
    <property type="entry name" value="Phosphoglucomutase, first 3 domains"/>
    <property type="match status" value="3"/>
</dbReference>
<dbReference type="AlphaFoldDB" id="A0A191ZK25"/>
<keyword evidence="6" id="KW-0413">Isomerase</keyword>
<evidence type="ECO:0000256" key="2">
    <source>
        <dbReference type="ARBA" id="ARBA00010231"/>
    </source>
</evidence>
<keyword evidence="5 7" id="KW-0460">Magnesium</keyword>
<sequence>MQESEVAFGTSGARGLVTRMTDQVCFAYTAGFLNYMRSIGLFEPGMAVALAGDLRPSSPRILRACAAAIESVGGKPLFCGYIPSPALALLGLERKIPALMVTGSHIPDDRNGIKFNRPDGELLKSDEAGVLGQPVTMPMDLFDEAGMLRAAVDLGAPVDAVTTYIRRYVDFYGPAALSGLKIGVYQHSAVGRDIMVDILRELGAETLSLGRSEVFVPVDTEAIRPEDVQLAADWAREQHFDAIVSMDGDSDRPLLSDEHGQWLRGDILGILTAQSLAAEAVVTPVSSNTSLEKCGSFPQVVRTRIGSPYVVAAMTAAIESGATRVCGFEANGGFLLATDFTDGSKTLPALPTRDAVLPILAVLVASKRQSKPVSALVAALPQRFTFSDRLKEFPTALTSARIAGFMPDSGDPRGAFDAAFGSATESPARELDWTDGVRVVLSNDEVVHLRPSGNAPELRCYTEAATRERAVALCARVMAVLETWRS</sequence>
<dbReference type="CDD" id="cd03088">
    <property type="entry name" value="ManB"/>
    <property type="match status" value="1"/>
</dbReference>
<name>A0A191ZK25_9GAMM</name>
<keyword evidence="3" id="KW-0597">Phosphoprotein</keyword>
<dbReference type="Pfam" id="PF02880">
    <property type="entry name" value="PGM_PMM_III"/>
    <property type="match status" value="1"/>
</dbReference>
<dbReference type="KEGG" id="haz:A9404_03675"/>
<evidence type="ECO:0000259" key="8">
    <source>
        <dbReference type="Pfam" id="PF00408"/>
    </source>
</evidence>
<dbReference type="InterPro" id="IPR005843">
    <property type="entry name" value="A-D-PHexomutase_C"/>
</dbReference>
<gene>
    <name evidence="12" type="ORF">A9404_03675</name>
</gene>
<evidence type="ECO:0000256" key="3">
    <source>
        <dbReference type="ARBA" id="ARBA00022553"/>
    </source>
</evidence>
<dbReference type="SUPFAM" id="SSF55957">
    <property type="entry name" value="Phosphoglucomutase, C-terminal domain"/>
    <property type="match status" value="1"/>
</dbReference>
<dbReference type="InterPro" id="IPR050060">
    <property type="entry name" value="Phosphoglucosamine_mutase"/>
</dbReference>
<dbReference type="Pfam" id="PF02878">
    <property type="entry name" value="PGM_PMM_I"/>
    <property type="match status" value="1"/>
</dbReference>
<evidence type="ECO:0000256" key="5">
    <source>
        <dbReference type="ARBA" id="ARBA00022842"/>
    </source>
</evidence>
<comment type="similarity">
    <text evidence="2 7">Belongs to the phosphohexose mutase family.</text>
</comment>
<dbReference type="GO" id="GO:0006048">
    <property type="term" value="P:UDP-N-acetylglucosamine biosynthetic process"/>
    <property type="evidence" value="ECO:0007669"/>
    <property type="project" value="TreeGrafter"/>
</dbReference>
<dbReference type="InterPro" id="IPR005844">
    <property type="entry name" value="A-D-PHexomutase_a/b/a-I"/>
</dbReference>
<dbReference type="GO" id="GO:0005975">
    <property type="term" value="P:carbohydrate metabolic process"/>
    <property type="evidence" value="ECO:0007669"/>
    <property type="project" value="InterPro"/>
</dbReference>
<dbReference type="InterPro" id="IPR005846">
    <property type="entry name" value="A-D-PHexomutase_a/b/a-III"/>
</dbReference>
<dbReference type="GO" id="GO:0008966">
    <property type="term" value="F:phosphoglucosamine mutase activity"/>
    <property type="evidence" value="ECO:0007669"/>
    <property type="project" value="TreeGrafter"/>
</dbReference>
<feature type="domain" description="Alpha-D-phosphohexomutase alpha/beta/alpha" evidence="11">
    <location>
        <begin position="265"/>
        <end position="384"/>
    </location>
</feature>
<evidence type="ECO:0000259" key="11">
    <source>
        <dbReference type="Pfam" id="PF02880"/>
    </source>
</evidence>
<evidence type="ECO:0000259" key="10">
    <source>
        <dbReference type="Pfam" id="PF02879"/>
    </source>
</evidence>
<dbReference type="Gene3D" id="3.40.120.10">
    <property type="entry name" value="Alpha-D-Glucose-1,6-Bisphosphate, subunit A, domain 3"/>
    <property type="match status" value="3"/>
</dbReference>
<dbReference type="GO" id="GO:0009252">
    <property type="term" value="P:peptidoglycan biosynthetic process"/>
    <property type="evidence" value="ECO:0007669"/>
    <property type="project" value="TreeGrafter"/>
</dbReference>
<dbReference type="Pfam" id="PF00408">
    <property type="entry name" value="PGM_PMM_IV"/>
    <property type="match status" value="1"/>
</dbReference>
<dbReference type="InterPro" id="IPR036900">
    <property type="entry name" value="A-D-PHexomutase_C_sf"/>
</dbReference>
<dbReference type="InterPro" id="IPR016055">
    <property type="entry name" value="A-D-PHexomutase_a/b/a-I/II/III"/>
</dbReference>
<evidence type="ECO:0000256" key="7">
    <source>
        <dbReference type="RuleBase" id="RU004326"/>
    </source>
</evidence>
<dbReference type="Proteomes" id="UP000078596">
    <property type="component" value="Chromosome"/>
</dbReference>
<feature type="domain" description="Alpha-D-phosphohexomutase alpha/beta/alpha" evidence="9">
    <location>
        <begin position="7"/>
        <end position="127"/>
    </location>
</feature>
<evidence type="ECO:0000313" key="12">
    <source>
        <dbReference type="EMBL" id="ANJ68261.1"/>
    </source>
</evidence>
<dbReference type="PROSITE" id="PS00710">
    <property type="entry name" value="PGM_PMM"/>
    <property type="match status" value="1"/>
</dbReference>
<dbReference type="Pfam" id="PF02879">
    <property type="entry name" value="PGM_PMM_II"/>
    <property type="match status" value="1"/>
</dbReference>
<comment type="cofactor">
    <cofactor evidence="1">
        <name>Mg(2+)</name>
        <dbReference type="ChEBI" id="CHEBI:18420"/>
    </cofactor>
</comment>
<accession>A0A191ZK25</accession>
<organism evidence="12 13">
    <name type="scientific">Halothiobacillus diazotrophicus</name>
    <dbReference type="NCBI Taxonomy" id="1860122"/>
    <lineage>
        <taxon>Bacteria</taxon>
        <taxon>Pseudomonadati</taxon>
        <taxon>Pseudomonadota</taxon>
        <taxon>Gammaproteobacteria</taxon>
        <taxon>Chromatiales</taxon>
        <taxon>Halothiobacillaceae</taxon>
        <taxon>Halothiobacillus</taxon>
    </lineage>
</organism>
<dbReference type="EMBL" id="CP016027">
    <property type="protein sequence ID" value="ANJ68261.1"/>
    <property type="molecule type" value="Genomic_DNA"/>
</dbReference>
<dbReference type="STRING" id="1860122.A9404_03675"/>
<dbReference type="GO" id="GO:0000287">
    <property type="term" value="F:magnesium ion binding"/>
    <property type="evidence" value="ECO:0007669"/>
    <property type="project" value="InterPro"/>
</dbReference>
<evidence type="ECO:0000256" key="6">
    <source>
        <dbReference type="ARBA" id="ARBA00023235"/>
    </source>
</evidence>
<feature type="domain" description="Alpha-D-phosphohexomutase C-terminal" evidence="8">
    <location>
        <begin position="435"/>
        <end position="478"/>
    </location>
</feature>
<reference evidence="12 13" key="1">
    <citation type="submission" date="2016-06" db="EMBL/GenBank/DDBJ databases">
        <title>Insight into the functional genes involving in sulfur oxidation in Pearl River water.</title>
        <authorList>
            <person name="Luo J."/>
            <person name="Tan X."/>
            <person name="Lin W."/>
        </authorList>
    </citation>
    <scope>NUCLEOTIDE SEQUENCE [LARGE SCALE GENOMIC DNA]</scope>
    <source>
        <strain evidence="12 13">LS2</strain>
    </source>
</reference>
<dbReference type="OrthoDB" id="9803322at2"/>
<dbReference type="PANTHER" id="PTHR42946">
    <property type="entry name" value="PHOSPHOHEXOSE MUTASE"/>
    <property type="match status" value="1"/>
</dbReference>
<evidence type="ECO:0000313" key="13">
    <source>
        <dbReference type="Proteomes" id="UP000078596"/>
    </source>
</evidence>
<dbReference type="GO" id="GO:0004615">
    <property type="term" value="F:phosphomannomutase activity"/>
    <property type="evidence" value="ECO:0007669"/>
    <property type="project" value="TreeGrafter"/>
</dbReference>
<dbReference type="GO" id="GO:0005829">
    <property type="term" value="C:cytosol"/>
    <property type="evidence" value="ECO:0007669"/>
    <property type="project" value="TreeGrafter"/>
</dbReference>